<name>A0ABU2AAY2_9BURK</name>
<dbReference type="RefSeq" id="WP_310330676.1">
    <property type="nucleotide sequence ID" value="NZ_JAVDXV010000007.1"/>
</dbReference>
<evidence type="ECO:0000313" key="2">
    <source>
        <dbReference type="Proteomes" id="UP001180825"/>
    </source>
</evidence>
<accession>A0ABU2AAY2</accession>
<comment type="caution">
    <text evidence="1">The sequence shown here is derived from an EMBL/GenBank/DDBJ whole genome shotgun (WGS) entry which is preliminary data.</text>
</comment>
<gene>
    <name evidence="1" type="ORF">J2X21_003485</name>
</gene>
<reference evidence="1 2" key="1">
    <citation type="submission" date="2023-07" db="EMBL/GenBank/DDBJ databases">
        <title>Sorghum-associated microbial communities from plants grown in Nebraska, USA.</title>
        <authorList>
            <person name="Schachtman D."/>
        </authorList>
    </citation>
    <scope>NUCLEOTIDE SEQUENCE [LARGE SCALE GENOMIC DNA]</scope>
    <source>
        <strain evidence="1 2">BE316</strain>
    </source>
</reference>
<evidence type="ECO:0000313" key="1">
    <source>
        <dbReference type="EMBL" id="MDR7334329.1"/>
    </source>
</evidence>
<proteinExistence type="predicted"/>
<organism evidence="1 2">
    <name type="scientific">Roseateles asaccharophilus</name>
    <dbReference type="NCBI Taxonomy" id="582607"/>
    <lineage>
        <taxon>Bacteria</taxon>
        <taxon>Pseudomonadati</taxon>
        <taxon>Pseudomonadota</taxon>
        <taxon>Betaproteobacteria</taxon>
        <taxon>Burkholderiales</taxon>
        <taxon>Sphaerotilaceae</taxon>
        <taxon>Roseateles</taxon>
    </lineage>
</organism>
<dbReference type="Proteomes" id="UP001180825">
    <property type="component" value="Unassembled WGS sequence"/>
</dbReference>
<evidence type="ECO:0008006" key="3">
    <source>
        <dbReference type="Google" id="ProtNLM"/>
    </source>
</evidence>
<sequence length="212" mass="23573">MPRNWLSLAESTDGDYVVADFQQALHQLVTQQCLYARFLHQSVAYRLICAFRDDFQDAVALQGLRLGFKDKHQFCFVTQEVTKPQLMDKKDTQFLLALRQVYHLHATSGDLNELGEAHVGLVEFQEGYKALTGQDIDVRTKSIEPLCKMAYRQGLARLVDTQDGNVQPHAILILPGIAEILSEQAIGRFGAALKASMPAANDPTAEPNGDAE</sequence>
<protein>
    <recommendedName>
        <fullName evidence="3">DUF4194 domain-containing protein</fullName>
    </recommendedName>
</protein>
<dbReference type="EMBL" id="JAVDXV010000007">
    <property type="protein sequence ID" value="MDR7334329.1"/>
    <property type="molecule type" value="Genomic_DNA"/>
</dbReference>
<keyword evidence="2" id="KW-1185">Reference proteome</keyword>